<dbReference type="InParanoid" id="A0A165NJP9"/>
<proteinExistence type="predicted"/>
<evidence type="ECO:0000313" key="2">
    <source>
        <dbReference type="Proteomes" id="UP000077266"/>
    </source>
</evidence>
<dbReference type="EMBL" id="KV425898">
    <property type="protein sequence ID" value="KZW00838.1"/>
    <property type="molecule type" value="Genomic_DNA"/>
</dbReference>
<reference evidence="1 2" key="1">
    <citation type="journal article" date="2016" name="Mol. Biol. Evol.">
        <title>Comparative Genomics of Early-Diverging Mushroom-Forming Fungi Provides Insights into the Origins of Lignocellulose Decay Capabilities.</title>
        <authorList>
            <person name="Nagy L.G."/>
            <person name="Riley R."/>
            <person name="Tritt A."/>
            <person name="Adam C."/>
            <person name="Daum C."/>
            <person name="Floudas D."/>
            <person name="Sun H."/>
            <person name="Yadav J.S."/>
            <person name="Pangilinan J."/>
            <person name="Larsson K.H."/>
            <person name="Matsuura K."/>
            <person name="Barry K."/>
            <person name="Labutti K."/>
            <person name="Kuo R."/>
            <person name="Ohm R.A."/>
            <person name="Bhattacharya S.S."/>
            <person name="Shirouzu T."/>
            <person name="Yoshinaga Y."/>
            <person name="Martin F.M."/>
            <person name="Grigoriev I.V."/>
            <person name="Hibbett D.S."/>
        </authorList>
    </citation>
    <scope>NUCLEOTIDE SEQUENCE [LARGE SCALE GENOMIC DNA]</scope>
    <source>
        <strain evidence="1 2">HHB12029</strain>
    </source>
</reference>
<dbReference type="AlphaFoldDB" id="A0A165NJP9"/>
<gene>
    <name evidence="1" type="ORF">EXIGLDRAFT_123367</name>
</gene>
<name>A0A165NJP9_EXIGL</name>
<organism evidence="1 2">
    <name type="scientific">Exidia glandulosa HHB12029</name>
    <dbReference type="NCBI Taxonomy" id="1314781"/>
    <lineage>
        <taxon>Eukaryota</taxon>
        <taxon>Fungi</taxon>
        <taxon>Dikarya</taxon>
        <taxon>Basidiomycota</taxon>
        <taxon>Agaricomycotina</taxon>
        <taxon>Agaricomycetes</taxon>
        <taxon>Auriculariales</taxon>
        <taxon>Exidiaceae</taxon>
        <taxon>Exidia</taxon>
    </lineage>
</organism>
<protein>
    <submittedName>
        <fullName evidence="1">Uncharacterized protein</fullName>
    </submittedName>
</protein>
<accession>A0A165NJP9</accession>
<sequence>MTWPETRTTCSSPYCVWNALDSGYPHTRVRAKMSNATKLGPAHSSRRAAFIRRAAPGLDVHLCTPFNQRPARDKSWSAKFRQALTVHDIPQRTPFSQRPARDKSWSAKFRQHVRLSRSSARRANDVETISDSL</sequence>
<dbReference type="Proteomes" id="UP000077266">
    <property type="component" value="Unassembled WGS sequence"/>
</dbReference>
<evidence type="ECO:0000313" key="1">
    <source>
        <dbReference type="EMBL" id="KZW00838.1"/>
    </source>
</evidence>
<keyword evidence="2" id="KW-1185">Reference proteome</keyword>